<dbReference type="InterPro" id="IPR036047">
    <property type="entry name" value="F-box-like_dom_sf"/>
</dbReference>
<dbReference type="GO" id="GO:0005737">
    <property type="term" value="C:cytoplasm"/>
    <property type="evidence" value="ECO:0007669"/>
    <property type="project" value="TreeGrafter"/>
</dbReference>
<keyword evidence="5" id="KW-0436">Ligase</keyword>
<feature type="domain" description="F-box" evidence="3">
    <location>
        <begin position="21"/>
        <end position="62"/>
    </location>
</feature>
<evidence type="ECO:0000313" key="6">
    <source>
        <dbReference type="Proteomes" id="UP000749646"/>
    </source>
</evidence>
<dbReference type="GO" id="GO:0016874">
    <property type="term" value="F:ligase activity"/>
    <property type="evidence" value="ECO:0007669"/>
    <property type="project" value="UniProtKB-KW"/>
</dbReference>
<protein>
    <submittedName>
        <fullName evidence="5">SCF ubiquitin ligase complex subunit</fullName>
    </submittedName>
</protein>
<feature type="compositionally biased region" description="Polar residues" evidence="2">
    <location>
        <begin position="573"/>
        <end position="591"/>
    </location>
</feature>
<feature type="region of interest" description="Disordered" evidence="2">
    <location>
        <begin position="572"/>
        <end position="617"/>
    </location>
</feature>
<evidence type="ECO:0000259" key="4">
    <source>
        <dbReference type="Pfam" id="PF25372"/>
    </source>
</evidence>
<dbReference type="Pfam" id="PF12937">
    <property type="entry name" value="F-box-like"/>
    <property type="match status" value="1"/>
</dbReference>
<dbReference type="OrthoDB" id="10257471at2759"/>
<dbReference type="SUPFAM" id="SSF52047">
    <property type="entry name" value="RNI-like"/>
    <property type="match status" value="1"/>
</dbReference>
<dbReference type="InterPro" id="IPR032675">
    <property type="entry name" value="LRR_dom_sf"/>
</dbReference>
<accession>A0A9P6IXY6</accession>
<feature type="domain" description="F-box/LRR-repeat protein 15-like leucin rich repeat" evidence="4">
    <location>
        <begin position="164"/>
        <end position="376"/>
    </location>
</feature>
<dbReference type="InterPro" id="IPR006553">
    <property type="entry name" value="Leu-rich_rpt_Cys-con_subtyp"/>
</dbReference>
<evidence type="ECO:0000259" key="3">
    <source>
        <dbReference type="Pfam" id="PF12937"/>
    </source>
</evidence>
<dbReference type="SUPFAM" id="SSF81383">
    <property type="entry name" value="F-box domain"/>
    <property type="match status" value="1"/>
</dbReference>
<dbReference type="PANTHER" id="PTHR13382:SF67">
    <property type="entry name" value="SCF E3 UBIQUITIN LIGASE COMPLEX F-BOX PROTEIN POF2"/>
    <property type="match status" value="1"/>
</dbReference>
<gene>
    <name evidence="5" type="primary">GRR1_2</name>
    <name evidence="5" type="ORF">BGZ65_005415</name>
</gene>
<evidence type="ECO:0000256" key="2">
    <source>
        <dbReference type="SAM" id="MobiDB-lite"/>
    </source>
</evidence>
<dbReference type="InterPro" id="IPR057207">
    <property type="entry name" value="FBXL15_LRR"/>
</dbReference>
<keyword evidence="6" id="KW-1185">Reference proteome</keyword>
<organism evidence="5 6">
    <name type="scientific">Modicella reniformis</name>
    <dbReference type="NCBI Taxonomy" id="1440133"/>
    <lineage>
        <taxon>Eukaryota</taxon>
        <taxon>Fungi</taxon>
        <taxon>Fungi incertae sedis</taxon>
        <taxon>Mucoromycota</taxon>
        <taxon>Mortierellomycotina</taxon>
        <taxon>Mortierellomycetes</taxon>
        <taxon>Mortierellales</taxon>
        <taxon>Mortierellaceae</taxon>
        <taxon>Modicella</taxon>
    </lineage>
</organism>
<sequence length="778" mass="85620">MNMDIDMSILSLPSQNSRPVASLPSELILHIFKFLMTPHDIRNAILVCKLWCSCGMDLLWSKPPLMTVSAAERMARTIASPNQTFPYADYIRRLNLSFLGTELTDSVLLPFGSCSRLERLLLAGSVNITADALGQILLNCSGLSSLDLSEIPAVSDTLLEDVVAKCPRLHTVYLGSCSAVTDQAVVKLATSCTQLKRVKLSQCGLLTDRSIKALTEHCSQLMEIDVTSCSLVSDAAIHTVFEKLSQIRDINMTLLTNLTDLAFGSIYPTTHRYEQLRVLNLTSCPLITDETLFLLIPAAPRLRSLALTKCDKITDLGASVIKILGKHLHYLHLGHCVKITDWLVATLAQHCTRIRYLDLACCTKLTDASVFALAQLPKLRRVGLVKCTNITDHGIYAMLVSQILPQSLERMHLSYCVNLSESAVAALVTQCPKLTHLSVTGVPSFVVPKYQNFCRPPPSEFTPHQRDVFCVFSGKGVRDLRNYMQDNLNHYTCNTTIANIQENYRRISSSVATLISGSEPPNALSITLANAGVESIATDVQDGQQQEANEDMMNGVATEPTSQSPLVFREEPTTTTAMVEPSSNHQGSSPSDEFPVLQHPHHRRHQFESSDLPQSQEPRVAHLGSVSWLDVSAVFSRENVLASSSSSNRYKVQWNINLTGACPDAVVVGTAFRAVVFGKNEACTDPASEDVSKNRQPAISFTAQSLEELMRHTNRPSTVPCAPKNLQELMMLRDKYPGYEESGLNGQRGFFQLTLPGEVQVQDQEDLGGVLVQIQNHG</sequence>
<dbReference type="InterPro" id="IPR050648">
    <property type="entry name" value="F-box_LRR-repeat"/>
</dbReference>
<dbReference type="EMBL" id="JAAAHW010007006">
    <property type="protein sequence ID" value="KAF9952242.1"/>
    <property type="molecule type" value="Genomic_DNA"/>
</dbReference>
<proteinExistence type="predicted"/>
<feature type="non-terminal residue" evidence="5">
    <location>
        <position position="778"/>
    </location>
</feature>
<evidence type="ECO:0000256" key="1">
    <source>
        <dbReference type="ARBA" id="ARBA00022786"/>
    </source>
</evidence>
<dbReference type="Pfam" id="PF25372">
    <property type="entry name" value="DUF7885"/>
    <property type="match status" value="1"/>
</dbReference>
<dbReference type="PANTHER" id="PTHR13382">
    <property type="entry name" value="MITOCHONDRIAL ATP SYNTHASE COUPLING FACTOR B"/>
    <property type="match status" value="1"/>
</dbReference>
<comment type="caution">
    <text evidence="5">The sequence shown here is derived from an EMBL/GenBank/DDBJ whole genome shotgun (WGS) entry which is preliminary data.</text>
</comment>
<reference evidence="5" key="1">
    <citation type="journal article" date="2020" name="Fungal Divers.">
        <title>Resolving the Mortierellaceae phylogeny through synthesis of multi-gene phylogenetics and phylogenomics.</title>
        <authorList>
            <person name="Vandepol N."/>
            <person name="Liber J."/>
            <person name="Desiro A."/>
            <person name="Na H."/>
            <person name="Kennedy M."/>
            <person name="Barry K."/>
            <person name="Grigoriev I.V."/>
            <person name="Miller A.N."/>
            <person name="O'Donnell K."/>
            <person name="Stajich J.E."/>
            <person name="Bonito G."/>
        </authorList>
    </citation>
    <scope>NUCLEOTIDE SEQUENCE</scope>
    <source>
        <strain evidence="5">MES-2147</strain>
    </source>
</reference>
<dbReference type="AlphaFoldDB" id="A0A9P6IXY6"/>
<keyword evidence="1" id="KW-0833">Ubl conjugation pathway</keyword>
<evidence type="ECO:0000313" key="5">
    <source>
        <dbReference type="EMBL" id="KAF9952242.1"/>
    </source>
</evidence>
<dbReference type="Gene3D" id="3.80.10.10">
    <property type="entry name" value="Ribonuclease Inhibitor"/>
    <property type="match status" value="3"/>
</dbReference>
<dbReference type="InterPro" id="IPR001810">
    <property type="entry name" value="F-box_dom"/>
</dbReference>
<name>A0A9P6IXY6_9FUNG</name>
<dbReference type="SMART" id="SM00367">
    <property type="entry name" value="LRR_CC"/>
    <property type="match status" value="11"/>
</dbReference>
<dbReference type="Proteomes" id="UP000749646">
    <property type="component" value="Unassembled WGS sequence"/>
</dbReference>